<gene>
    <name evidence="2" type="ORF">DKT69_09675</name>
</gene>
<proteinExistence type="predicted"/>
<reference evidence="2 3" key="1">
    <citation type="submission" date="2018-05" db="EMBL/GenBank/DDBJ databases">
        <title>Micromonosporas from Atacama Desert.</title>
        <authorList>
            <person name="Carro L."/>
            <person name="Golinska P."/>
            <person name="Klenk H.-P."/>
            <person name="Goodfellow M."/>
        </authorList>
    </citation>
    <scope>NUCLEOTIDE SEQUENCE [LARGE SCALE GENOMIC DNA]</scope>
    <source>
        <strain evidence="2 3">4G51</strain>
    </source>
</reference>
<dbReference type="SUPFAM" id="SSF54909">
    <property type="entry name" value="Dimeric alpha+beta barrel"/>
    <property type="match status" value="1"/>
</dbReference>
<dbReference type="InterPro" id="IPR007138">
    <property type="entry name" value="ABM_dom"/>
</dbReference>
<accession>A0A317DS09</accession>
<organism evidence="2 3">
    <name type="scientific">Micromonospora sicca</name>
    <dbReference type="NCBI Taxonomy" id="2202420"/>
    <lineage>
        <taxon>Bacteria</taxon>
        <taxon>Bacillati</taxon>
        <taxon>Actinomycetota</taxon>
        <taxon>Actinomycetes</taxon>
        <taxon>Micromonosporales</taxon>
        <taxon>Micromonosporaceae</taxon>
        <taxon>Micromonospora</taxon>
    </lineage>
</organism>
<dbReference type="Pfam" id="PF03992">
    <property type="entry name" value="ABM"/>
    <property type="match status" value="1"/>
</dbReference>
<dbReference type="OrthoDB" id="255603at2"/>
<dbReference type="Gene3D" id="3.30.70.100">
    <property type="match status" value="1"/>
</dbReference>
<dbReference type="InterPro" id="IPR011008">
    <property type="entry name" value="Dimeric_a/b-barrel"/>
</dbReference>
<evidence type="ECO:0000313" key="3">
    <source>
        <dbReference type="Proteomes" id="UP000246050"/>
    </source>
</evidence>
<dbReference type="Proteomes" id="UP000246050">
    <property type="component" value="Unassembled WGS sequence"/>
</dbReference>
<feature type="domain" description="ABM" evidence="1">
    <location>
        <begin position="2"/>
        <end position="63"/>
    </location>
</feature>
<evidence type="ECO:0000259" key="1">
    <source>
        <dbReference type="Pfam" id="PF03992"/>
    </source>
</evidence>
<dbReference type="EMBL" id="QGKS01000175">
    <property type="protein sequence ID" value="PWR15653.1"/>
    <property type="molecule type" value="Genomic_DNA"/>
</dbReference>
<name>A0A317DS09_9ACTN</name>
<sequence length="96" mass="10646">MPVVTMTRFTIDPADAEELRVRHAALVSAVRSAVPGLAEARLGKLDDETWIGIWRWESAEGLQTAREIAPTRPESTAAFALARDVTVEQMEIVDER</sequence>
<protein>
    <recommendedName>
        <fullName evidence="1">ABM domain-containing protein</fullName>
    </recommendedName>
</protein>
<comment type="caution">
    <text evidence="2">The sequence shown here is derived from an EMBL/GenBank/DDBJ whole genome shotgun (WGS) entry which is preliminary data.</text>
</comment>
<dbReference type="AlphaFoldDB" id="A0A317DS09"/>
<evidence type="ECO:0000313" key="2">
    <source>
        <dbReference type="EMBL" id="PWR15653.1"/>
    </source>
</evidence>